<keyword evidence="1" id="KW-1133">Transmembrane helix</keyword>
<keyword evidence="3" id="KW-1185">Reference proteome</keyword>
<evidence type="ECO:0000313" key="2">
    <source>
        <dbReference type="EMBL" id="ERT62375.1"/>
    </source>
</evidence>
<sequence length="58" mass="6431">MAWYGIAFFVGLMAGASIGVMVAALFAAPKIKELEFEVLRLQAEFEVIHEDREALNES</sequence>
<accession>U7USR5</accession>
<dbReference type="RefSeq" id="WP_023052703.1">
    <property type="nucleotide sequence ID" value="NZ_AWXA01000005.1"/>
</dbReference>
<proteinExistence type="predicted"/>
<evidence type="ECO:0000313" key="3">
    <source>
        <dbReference type="Proteomes" id="UP000017090"/>
    </source>
</evidence>
<dbReference type="EMBL" id="AWXA01000005">
    <property type="protein sequence ID" value="ERT62375.1"/>
    <property type="molecule type" value="Genomic_DNA"/>
</dbReference>
<keyword evidence="1" id="KW-0472">Membrane</keyword>
<keyword evidence="1" id="KW-0812">Transmembrane</keyword>
<dbReference type="AlphaFoldDB" id="U7USR5"/>
<dbReference type="PATRIC" id="fig|1111454.3.peg.180"/>
<comment type="caution">
    <text evidence="2">The sequence shown here is derived from an EMBL/GenBank/DDBJ whole genome shotgun (WGS) entry which is preliminary data.</text>
</comment>
<name>U7USR5_9FIRM</name>
<dbReference type="Proteomes" id="UP000017090">
    <property type="component" value="Unassembled WGS sequence"/>
</dbReference>
<reference evidence="2 3" key="1">
    <citation type="submission" date="2013-09" db="EMBL/GenBank/DDBJ databases">
        <authorList>
            <person name="Durkin A.S."/>
            <person name="Haft D.R."/>
            <person name="McCorrison J."/>
            <person name="Torralba M."/>
            <person name="Gillis M."/>
            <person name="Haft D.H."/>
            <person name="Methe B."/>
            <person name="Sutton G."/>
            <person name="Nelson K.E."/>
        </authorList>
    </citation>
    <scope>NUCLEOTIDE SEQUENCE [LARGE SCALE GENOMIC DNA]</scope>
    <source>
        <strain evidence="2 3">BV3C16-1</strain>
    </source>
</reference>
<dbReference type="STRING" id="1111454.HMPREF1250_0242"/>
<gene>
    <name evidence="2" type="ORF">HMPREF1250_0242</name>
</gene>
<protein>
    <submittedName>
        <fullName evidence="2">Uncharacterized protein</fullName>
    </submittedName>
</protein>
<evidence type="ECO:0000256" key="1">
    <source>
        <dbReference type="SAM" id="Phobius"/>
    </source>
</evidence>
<organism evidence="2 3">
    <name type="scientific">Megasphaera vaginalis</name>
    <name type="common">ex Srinivasan et al. 2021</name>
    <dbReference type="NCBI Taxonomy" id="1111454"/>
    <lineage>
        <taxon>Bacteria</taxon>
        <taxon>Bacillati</taxon>
        <taxon>Bacillota</taxon>
        <taxon>Negativicutes</taxon>
        <taxon>Veillonellales</taxon>
        <taxon>Veillonellaceae</taxon>
        <taxon>Megasphaera</taxon>
    </lineage>
</organism>
<feature type="transmembrane region" description="Helical" evidence="1">
    <location>
        <begin position="6"/>
        <end position="28"/>
    </location>
</feature>